<dbReference type="RefSeq" id="XP_014563398.1">
    <property type="nucleotide sequence ID" value="XM_014707912.1"/>
</dbReference>
<protein>
    <submittedName>
        <fullName evidence="1">Putative subunit RPA3 of replication protein A</fullName>
    </submittedName>
</protein>
<dbReference type="OrthoDB" id="2190827at2759"/>
<accession>A0A0B2UE55</accession>
<dbReference type="InParanoid" id="A0A0B2UE55"/>
<dbReference type="Gene3D" id="2.40.50.140">
    <property type="entry name" value="Nucleic acid-binding proteins"/>
    <property type="match status" value="1"/>
</dbReference>
<sequence length="94" mass="10543">MYFEDVAGHEGEAASVIGKFERLEDGAIVLKFKDKEVYVKHSNVDSYRSGFVLVCGTIENGMLKESSVHPIGSEFDADMYHRFINVASKYPGMF</sequence>
<dbReference type="InterPro" id="IPR012340">
    <property type="entry name" value="NA-bd_OB-fold"/>
</dbReference>
<comment type="caution">
    <text evidence="1">The sequence shown here is derived from an EMBL/GenBank/DDBJ whole genome shotgun (WGS) entry which is preliminary data.</text>
</comment>
<organism evidence="1 2">
    <name type="scientific">Ordospora colligata OC4</name>
    <dbReference type="NCBI Taxonomy" id="1354746"/>
    <lineage>
        <taxon>Eukaryota</taxon>
        <taxon>Fungi</taxon>
        <taxon>Fungi incertae sedis</taxon>
        <taxon>Microsporidia</taxon>
        <taxon>Ordosporidae</taxon>
        <taxon>Ordospora</taxon>
    </lineage>
</organism>
<dbReference type="HOGENOM" id="CLU_185473_0_0_1"/>
<keyword evidence="2" id="KW-1185">Reference proteome</keyword>
<dbReference type="Proteomes" id="UP000031056">
    <property type="component" value="Unassembled WGS sequence"/>
</dbReference>
<dbReference type="EMBL" id="JOKQ01000008">
    <property type="protein sequence ID" value="KHN69356.1"/>
    <property type="molecule type" value="Genomic_DNA"/>
</dbReference>
<reference evidence="1 2" key="1">
    <citation type="journal article" date="2014" name="MBio">
        <title>The Ordospora colligata genome; evolution of extreme reduction in microsporidia and host-to-parasite horizontal gene transfer.</title>
        <authorList>
            <person name="Pombert J.-F."/>
            <person name="Haag K.L."/>
            <person name="Beidas S."/>
            <person name="Ebert D."/>
            <person name="Keeling P.J."/>
        </authorList>
    </citation>
    <scope>NUCLEOTIDE SEQUENCE [LARGE SCALE GENOMIC DNA]</scope>
    <source>
        <strain evidence="1 2">OC4</strain>
    </source>
</reference>
<proteinExistence type="predicted"/>
<dbReference type="AlphaFoldDB" id="A0A0B2UE55"/>
<evidence type="ECO:0000313" key="1">
    <source>
        <dbReference type="EMBL" id="KHN69356.1"/>
    </source>
</evidence>
<gene>
    <name evidence="1" type="ORF">M896_080920</name>
</gene>
<dbReference type="VEuPathDB" id="MicrosporidiaDB:M896_080920"/>
<dbReference type="GeneID" id="26262132"/>
<name>A0A0B2UE55_9MICR</name>
<evidence type="ECO:0000313" key="2">
    <source>
        <dbReference type="Proteomes" id="UP000031056"/>
    </source>
</evidence>